<evidence type="ECO:0000256" key="6">
    <source>
        <dbReference type="ARBA" id="ARBA00023146"/>
    </source>
</evidence>
<comment type="catalytic activity">
    <reaction evidence="7 8">
        <text>tRNA(Pro) + L-proline + ATP = L-prolyl-tRNA(Pro) + AMP + diphosphate</text>
        <dbReference type="Rhea" id="RHEA:14305"/>
        <dbReference type="Rhea" id="RHEA-COMP:9700"/>
        <dbReference type="Rhea" id="RHEA-COMP:9702"/>
        <dbReference type="ChEBI" id="CHEBI:30616"/>
        <dbReference type="ChEBI" id="CHEBI:33019"/>
        <dbReference type="ChEBI" id="CHEBI:60039"/>
        <dbReference type="ChEBI" id="CHEBI:78442"/>
        <dbReference type="ChEBI" id="CHEBI:78532"/>
        <dbReference type="ChEBI" id="CHEBI:456215"/>
        <dbReference type="EC" id="6.1.1.15"/>
    </reaction>
</comment>
<keyword evidence="2 8" id="KW-0436">Ligase</keyword>
<comment type="domain">
    <text evidence="8">Consists of three domains: the N-terminal catalytic domain, the anticodon-binding domain and the C-terminal extension.</text>
</comment>
<evidence type="ECO:0000313" key="10">
    <source>
        <dbReference type="EMBL" id="WAW14971.1"/>
    </source>
</evidence>
<evidence type="ECO:0000256" key="5">
    <source>
        <dbReference type="ARBA" id="ARBA00022917"/>
    </source>
</evidence>
<evidence type="ECO:0000256" key="3">
    <source>
        <dbReference type="ARBA" id="ARBA00022741"/>
    </source>
</evidence>
<accession>A0ABY7JR39</accession>
<keyword evidence="3 8" id="KW-0547">Nucleotide-binding</keyword>
<evidence type="ECO:0000256" key="2">
    <source>
        <dbReference type="ARBA" id="ARBA00022598"/>
    </source>
</evidence>
<comment type="similarity">
    <text evidence="8">Belongs to the class-II aminoacyl-tRNA synthetase family. ProS type 3 subfamily.</text>
</comment>
<dbReference type="PANTHER" id="PTHR43382:SF2">
    <property type="entry name" value="BIFUNCTIONAL GLUTAMATE_PROLINE--TRNA LIGASE"/>
    <property type="match status" value="1"/>
</dbReference>
<dbReference type="SUPFAM" id="SSF64586">
    <property type="entry name" value="C-terminal domain of ProRS"/>
    <property type="match status" value="1"/>
</dbReference>
<dbReference type="InterPro" id="IPR002316">
    <property type="entry name" value="Pro-tRNA-ligase_IIa"/>
</dbReference>
<dbReference type="Gene3D" id="3.40.50.800">
    <property type="entry name" value="Anticodon-binding domain"/>
    <property type="match status" value="1"/>
</dbReference>
<dbReference type="SMART" id="SM00946">
    <property type="entry name" value="ProRS-C_1"/>
    <property type="match status" value="1"/>
</dbReference>
<dbReference type="PROSITE" id="PS50862">
    <property type="entry name" value="AA_TRNA_LIGASE_II"/>
    <property type="match status" value="1"/>
</dbReference>
<dbReference type="InterPro" id="IPR036621">
    <property type="entry name" value="Anticodon-bd_dom_sf"/>
</dbReference>
<evidence type="ECO:0000313" key="11">
    <source>
        <dbReference type="Proteomes" id="UP001164187"/>
    </source>
</evidence>
<reference evidence="10" key="1">
    <citation type="submission" date="2022-12" db="EMBL/GenBank/DDBJ databases">
        <title>Peptostreptococcus.</title>
        <authorList>
            <person name="Lee S.H."/>
        </authorList>
    </citation>
    <scope>NUCLEOTIDE SEQUENCE</scope>
    <source>
        <strain evidence="10">CBA3647</strain>
    </source>
</reference>
<feature type="domain" description="Aminoacyl-transfer RNA synthetases class-II family profile" evidence="9">
    <location>
        <begin position="46"/>
        <end position="287"/>
    </location>
</feature>
<dbReference type="InterPro" id="IPR002314">
    <property type="entry name" value="aa-tRNA-synt_IIb"/>
</dbReference>
<name>A0ABY7JR39_9FIRM</name>
<sequence>MAKKEKQFVEEITKMEDDFAQWYTDVIVKTDMVDYAPVKGFMVIKPYGFAIWEKIREYVDRRLKETGHKNMYFPILIPESLLNKEEEHVEGFAPEVAWVTQGGNKVLEERLAVRPTSETIICNMYAKWLNSYRQLPFLYNQWNSVVRWEKTTRPFLRTSEFLWHEGHTIHETAKEALDETLMIINMYVDLVEDILAMPVIPGKKSQSEKFAGADDTYTIEAMMKDGKALQSGTSHYLGQNFGKAFNITFSDRNGNLEYPYYTTWAVSTRLIGGLIMVHSDNRGLVLPPKMAPTQVVIVPIAANKDGVMEEANKIFDDLKARRISVEIDDRDNYSPGYKFNDAEMKGIPVRVEIGPRDIENNQALLFRRDELSKSEASLDNIGQTISDLLEDIQSNMLEKARKNRDERIYHAENMDEFVDIIENKHGFAKVMWKDNAENEAKIKELTGATLRVIPFEQEELGETCFYTGEKADYMAIFAKAY</sequence>
<keyword evidence="4 8" id="KW-0067">ATP-binding</keyword>
<dbReference type="CDD" id="cd00778">
    <property type="entry name" value="ProRS_core_arch_euk"/>
    <property type="match status" value="1"/>
</dbReference>
<dbReference type="InterPro" id="IPR017449">
    <property type="entry name" value="Pro-tRNA_synth_II"/>
</dbReference>
<comment type="subunit">
    <text evidence="8">Homodimer.</text>
</comment>
<dbReference type="Gene3D" id="3.30.110.30">
    <property type="entry name" value="C-terminal domain of ProRS"/>
    <property type="match status" value="1"/>
</dbReference>
<keyword evidence="5 8" id="KW-0648">Protein biosynthesis</keyword>
<dbReference type="InterPro" id="IPR045864">
    <property type="entry name" value="aa-tRNA-synth_II/BPL/LPL"/>
</dbReference>
<dbReference type="RefSeq" id="WP_269311663.1">
    <property type="nucleotide sequence ID" value="NZ_CP114052.1"/>
</dbReference>
<keyword evidence="11" id="KW-1185">Reference proteome</keyword>
<organism evidence="10 11">
    <name type="scientific">Peptostreptococcus equinus</name>
    <dbReference type="NCBI Taxonomy" id="3003601"/>
    <lineage>
        <taxon>Bacteria</taxon>
        <taxon>Bacillati</taxon>
        <taxon>Bacillota</taxon>
        <taxon>Clostridia</taxon>
        <taxon>Peptostreptococcales</taxon>
        <taxon>Peptostreptococcaceae</taxon>
        <taxon>Peptostreptococcus</taxon>
    </lineage>
</organism>
<dbReference type="SUPFAM" id="SSF55681">
    <property type="entry name" value="Class II aaRS and biotin synthetases"/>
    <property type="match status" value="1"/>
</dbReference>
<dbReference type="Pfam" id="PF03129">
    <property type="entry name" value="HGTP_anticodon"/>
    <property type="match status" value="1"/>
</dbReference>
<keyword evidence="6 8" id="KW-0030">Aminoacyl-tRNA synthetase</keyword>
<dbReference type="InterPro" id="IPR006195">
    <property type="entry name" value="aa-tRNA-synth_II"/>
</dbReference>
<dbReference type="GO" id="GO:0004827">
    <property type="term" value="F:proline-tRNA ligase activity"/>
    <property type="evidence" value="ECO:0007669"/>
    <property type="project" value="UniProtKB-EC"/>
</dbReference>
<dbReference type="InterPro" id="IPR004154">
    <property type="entry name" value="Anticodon-bd"/>
</dbReference>
<dbReference type="PANTHER" id="PTHR43382">
    <property type="entry name" value="PROLYL-TRNA SYNTHETASE"/>
    <property type="match status" value="1"/>
</dbReference>
<dbReference type="Pfam" id="PF09180">
    <property type="entry name" value="ProRS-C_1"/>
    <property type="match status" value="1"/>
</dbReference>
<dbReference type="CDD" id="cd00862">
    <property type="entry name" value="ProRS_anticodon_zinc"/>
    <property type="match status" value="1"/>
</dbReference>
<evidence type="ECO:0000256" key="1">
    <source>
        <dbReference type="ARBA" id="ARBA00022490"/>
    </source>
</evidence>
<dbReference type="InterPro" id="IPR004499">
    <property type="entry name" value="Pro-tRNA-ligase_IIa_arc-type"/>
</dbReference>
<gene>
    <name evidence="8 10" type="primary">proS</name>
    <name evidence="10" type="ORF">O0R46_00500</name>
</gene>
<dbReference type="PRINTS" id="PR01046">
    <property type="entry name" value="TRNASYNTHPRO"/>
</dbReference>
<comment type="subcellular location">
    <subcellularLocation>
        <location evidence="8">Cytoplasm</location>
    </subcellularLocation>
</comment>
<protein>
    <recommendedName>
        <fullName evidence="8">Proline--tRNA ligase</fullName>
        <ecNumber evidence="8">6.1.1.15</ecNumber>
    </recommendedName>
    <alternativeName>
        <fullName evidence="8">Prolyl-tRNA synthetase</fullName>
        <shortName evidence="8">ProRS</shortName>
    </alternativeName>
</protein>
<evidence type="ECO:0000256" key="4">
    <source>
        <dbReference type="ARBA" id="ARBA00022840"/>
    </source>
</evidence>
<keyword evidence="1 8" id="KW-0963">Cytoplasm</keyword>
<evidence type="ECO:0000256" key="8">
    <source>
        <dbReference type="HAMAP-Rule" id="MF_01571"/>
    </source>
</evidence>
<dbReference type="InterPro" id="IPR016061">
    <property type="entry name" value="Pro-tRNA_ligase_II_C"/>
</dbReference>
<dbReference type="Pfam" id="PF00587">
    <property type="entry name" value="tRNA-synt_2b"/>
    <property type="match status" value="1"/>
</dbReference>
<dbReference type="NCBIfam" id="TIGR00408">
    <property type="entry name" value="proS_fam_I"/>
    <property type="match status" value="1"/>
</dbReference>
<dbReference type="HAMAP" id="MF_01571">
    <property type="entry name" value="Pro_tRNA_synth_type3"/>
    <property type="match status" value="1"/>
</dbReference>
<dbReference type="Gene3D" id="3.30.930.10">
    <property type="entry name" value="Bira Bifunctional Protein, Domain 2"/>
    <property type="match status" value="1"/>
</dbReference>
<evidence type="ECO:0000256" key="7">
    <source>
        <dbReference type="ARBA" id="ARBA00047671"/>
    </source>
</evidence>
<dbReference type="SUPFAM" id="SSF52954">
    <property type="entry name" value="Class II aaRS ABD-related"/>
    <property type="match status" value="1"/>
</dbReference>
<evidence type="ECO:0000259" key="9">
    <source>
        <dbReference type="PROSITE" id="PS50862"/>
    </source>
</evidence>
<dbReference type="Proteomes" id="UP001164187">
    <property type="component" value="Chromosome"/>
</dbReference>
<proteinExistence type="inferred from homology"/>
<dbReference type="InterPro" id="IPR033721">
    <property type="entry name" value="ProRS_core_arch_euk"/>
</dbReference>
<comment type="function">
    <text evidence="8">Catalyzes the attachment of proline to tRNA(Pro) in a two-step reaction: proline is first activated by ATP to form Pro-AMP and then transferred to the acceptor end of tRNA(Pro).</text>
</comment>
<dbReference type="EC" id="6.1.1.15" evidence="8"/>
<dbReference type="EMBL" id="CP114052">
    <property type="protein sequence ID" value="WAW14971.1"/>
    <property type="molecule type" value="Genomic_DNA"/>
</dbReference>